<dbReference type="Gene3D" id="1.20.120.330">
    <property type="entry name" value="Nucleotidyltransferases domain 2"/>
    <property type="match status" value="1"/>
</dbReference>
<gene>
    <name evidence="3" type="ORF">D1869_02550</name>
    <name evidence="2" type="ORF">HNQ62_000603</name>
</gene>
<accession>A0A650CF74</accession>
<reference evidence="2 5" key="2">
    <citation type="submission" date="2020-08" db="EMBL/GenBank/DDBJ databases">
        <title>Genomic Encyclopedia of Type Strains, Phase IV (KMG-IV): sequencing the most valuable type-strain genomes for metagenomic binning, comparative biology and taxonomic classification.</title>
        <authorList>
            <person name="Goeker M."/>
        </authorList>
    </citation>
    <scope>NUCLEOTIDE SEQUENCE [LARGE SCALE GENOMIC DNA]</scope>
    <source>
        <strain evidence="2 5">DSM 12421</strain>
    </source>
</reference>
<evidence type="ECO:0000313" key="3">
    <source>
        <dbReference type="EMBL" id="QGR16197.1"/>
    </source>
</evidence>
<dbReference type="Pfam" id="PF05168">
    <property type="entry name" value="HEPN"/>
    <property type="match status" value="1"/>
</dbReference>
<dbReference type="GeneID" id="42800091"/>
<evidence type="ECO:0000313" key="4">
    <source>
        <dbReference type="Proteomes" id="UP000427373"/>
    </source>
</evidence>
<reference evidence="3 4" key="1">
    <citation type="submission" date="2019-10" db="EMBL/GenBank/DDBJ databases">
        <title>Genome Sequences from Six Type Strain Members of the Archaeal Family Sulfolobaceae: Acidianus ambivalens, Acidianus infernus, Metallosphaera prunae, Stygiolobus azoricus, Sulfolobus metallicus, and Sulfurisphaera ohwakuensis.</title>
        <authorList>
            <person name="Counts J.A."/>
            <person name="Kelly R.M."/>
        </authorList>
    </citation>
    <scope>NUCLEOTIDE SEQUENCE [LARGE SCALE GENOMIC DNA]</scope>
    <source>
        <strain evidence="3 4">TA-1</strain>
    </source>
</reference>
<dbReference type="EMBL" id="JACHFY010000002">
    <property type="protein sequence ID" value="MBB5252870.1"/>
    <property type="molecule type" value="Genomic_DNA"/>
</dbReference>
<feature type="domain" description="HEPN" evidence="1">
    <location>
        <begin position="11"/>
        <end position="123"/>
    </location>
</feature>
<dbReference type="OrthoDB" id="36388at2157"/>
<evidence type="ECO:0000259" key="1">
    <source>
        <dbReference type="PROSITE" id="PS50910"/>
    </source>
</evidence>
<sequence>MNNSALSSEYLSKAFRYLKQAKTSLEEGDLVGTLDNSYNFVENLSKALLALYGYYSLEEHTSQKLNLILSKLTEEKEIALVRKLQLMEEKLYPLTLLDESSFKDSVIIRNFEAKGLIKELEEIFELANNVFDEFHS</sequence>
<evidence type="ECO:0000313" key="5">
    <source>
        <dbReference type="Proteomes" id="UP000582213"/>
    </source>
</evidence>
<dbReference type="AlphaFoldDB" id="A0A650CF74"/>
<dbReference type="Proteomes" id="UP000427373">
    <property type="component" value="Chromosome"/>
</dbReference>
<dbReference type="Proteomes" id="UP000582213">
    <property type="component" value="Unassembled WGS sequence"/>
</dbReference>
<dbReference type="InterPro" id="IPR007842">
    <property type="entry name" value="HEPN_dom"/>
</dbReference>
<dbReference type="KEGG" id="soh:D1869_02550"/>
<name>A0A650CF74_SULOH</name>
<dbReference type="RefSeq" id="WP_156013773.1">
    <property type="nucleotide sequence ID" value="NZ_CP045484.1"/>
</dbReference>
<protein>
    <submittedName>
        <fullName evidence="3">HEPN domain-containing protein</fullName>
    </submittedName>
</protein>
<evidence type="ECO:0000313" key="2">
    <source>
        <dbReference type="EMBL" id="MBB5252870.1"/>
    </source>
</evidence>
<proteinExistence type="predicted"/>
<dbReference type="EMBL" id="CP045484">
    <property type="protein sequence ID" value="QGR16197.1"/>
    <property type="molecule type" value="Genomic_DNA"/>
</dbReference>
<organism evidence="3 4">
    <name type="scientific">Sulfurisphaera ohwakuensis</name>
    <dbReference type="NCBI Taxonomy" id="69656"/>
    <lineage>
        <taxon>Archaea</taxon>
        <taxon>Thermoproteota</taxon>
        <taxon>Thermoprotei</taxon>
        <taxon>Sulfolobales</taxon>
        <taxon>Sulfolobaceae</taxon>
        <taxon>Sulfurisphaera</taxon>
    </lineage>
</organism>
<dbReference type="PROSITE" id="PS50910">
    <property type="entry name" value="HEPN"/>
    <property type="match status" value="1"/>
</dbReference>
<keyword evidence="4" id="KW-1185">Reference proteome</keyword>